<evidence type="ECO:0000313" key="1">
    <source>
        <dbReference type="EnsemblMetazoa" id="tetur21g02010.1"/>
    </source>
</evidence>
<organism evidence="1 2">
    <name type="scientific">Tetranychus urticae</name>
    <name type="common">Two-spotted spider mite</name>
    <dbReference type="NCBI Taxonomy" id="32264"/>
    <lineage>
        <taxon>Eukaryota</taxon>
        <taxon>Metazoa</taxon>
        <taxon>Ecdysozoa</taxon>
        <taxon>Arthropoda</taxon>
        <taxon>Chelicerata</taxon>
        <taxon>Arachnida</taxon>
        <taxon>Acari</taxon>
        <taxon>Acariformes</taxon>
        <taxon>Trombidiformes</taxon>
        <taxon>Prostigmata</taxon>
        <taxon>Eleutherengona</taxon>
        <taxon>Raphignathae</taxon>
        <taxon>Tetranychoidea</taxon>
        <taxon>Tetranychidae</taxon>
        <taxon>Tetranychus</taxon>
    </lineage>
</organism>
<evidence type="ECO:0000313" key="2">
    <source>
        <dbReference type="Proteomes" id="UP000015104"/>
    </source>
</evidence>
<dbReference type="HOGENOM" id="CLU_3392827_0_0_1"/>
<sequence length="32" mass="3857">MWCIIQPFSTLPTQPVFARPFWSIIFLTKMQK</sequence>
<dbReference type="Proteomes" id="UP000015104">
    <property type="component" value="Unassembled WGS sequence"/>
</dbReference>
<dbReference type="EnsemblMetazoa" id="tetur21g02010.1">
    <property type="protein sequence ID" value="tetur21g02010.1"/>
    <property type="gene ID" value="tetur21g02010"/>
</dbReference>
<name>T1KU40_TETUR</name>
<dbReference type="EMBL" id="CAEY01000548">
    <property type="status" value="NOT_ANNOTATED_CDS"/>
    <property type="molecule type" value="Genomic_DNA"/>
</dbReference>
<reference evidence="2" key="1">
    <citation type="submission" date="2011-08" db="EMBL/GenBank/DDBJ databases">
        <authorList>
            <person name="Rombauts S."/>
        </authorList>
    </citation>
    <scope>NUCLEOTIDE SEQUENCE</scope>
    <source>
        <strain evidence="2">London</strain>
    </source>
</reference>
<keyword evidence="2" id="KW-1185">Reference proteome</keyword>
<protein>
    <submittedName>
        <fullName evidence="1">Uncharacterized protein</fullName>
    </submittedName>
</protein>
<proteinExistence type="predicted"/>
<dbReference type="AlphaFoldDB" id="T1KU40"/>
<accession>T1KU40</accession>
<reference evidence="1" key="2">
    <citation type="submission" date="2015-06" db="UniProtKB">
        <authorList>
            <consortium name="EnsemblMetazoa"/>
        </authorList>
    </citation>
    <scope>IDENTIFICATION</scope>
</reference>